<accession>A0A8J4WV91</accession>
<sequence length="130" mass="14172">MMSAWSNSFTQSLDLEGEEARHRPVHLTDEQLQLDASSPCDQTRQVTHVKTRVGSRASSSGGLCSITTEPFKRCFSQTRTRLSVCLSAASGCTAYQSLSFIESCPFQVLIVCAGTLLVVRYQPGSIVDAH</sequence>
<comment type="caution">
    <text evidence="1">The sequence shown here is derived from an EMBL/GenBank/DDBJ whole genome shotgun (WGS) entry which is preliminary data.</text>
</comment>
<protein>
    <submittedName>
        <fullName evidence="1">Uncharacterized protein</fullName>
    </submittedName>
</protein>
<evidence type="ECO:0000313" key="2">
    <source>
        <dbReference type="Proteomes" id="UP000727407"/>
    </source>
</evidence>
<proteinExistence type="predicted"/>
<keyword evidence="2" id="KW-1185">Reference proteome</keyword>
<gene>
    <name evidence="1" type="ORF">DAT39_018229</name>
</gene>
<dbReference type="Proteomes" id="UP000727407">
    <property type="component" value="Unassembled WGS sequence"/>
</dbReference>
<dbReference type="EMBL" id="QNUK01000529">
    <property type="protein sequence ID" value="KAF5892081.1"/>
    <property type="molecule type" value="Genomic_DNA"/>
</dbReference>
<dbReference type="AlphaFoldDB" id="A0A8J4WV91"/>
<organism evidence="1 2">
    <name type="scientific">Clarias magur</name>
    <name type="common">Asian catfish</name>
    <name type="synonym">Macropteronotus magur</name>
    <dbReference type="NCBI Taxonomy" id="1594786"/>
    <lineage>
        <taxon>Eukaryota</taxon>
        <taxon>Metazoa</taxon>
        <taxon>Chordata</taxon>
        <taxon>Craniata</taxon>
        <taxon>Vertebrata</taxon>
        <taxon>Euteleostomi</taxon>
        <taxon>Actinopterygii</taxon>
        <taxon>Neopterygii</taxon>
        <taxon>Teleostei</taxon>
        <taxon>Ostariophysi</taxon>
        <taxon>Siluriformes</taxon>
        <taxon>Clariidae</taxon>
        <taxon>Clarias</taxon>
    </lineage>
</organism>
<evidence type="ECO:0000313" key="1">
    <source>
        <dbReference type="EMBL" id="KAF5892081.1"/>
    </source>
</evidence>
<reference evidence="1" key="1">
    <citation type="submission" date="2020-07" db="EMBL/GenBank/DDBJ databases">
        <title>Clarias magur genome sequencing, assembly and annotation.</title>
        <authorList>
            <person name="Kushwaha B."/>
            <person name="Kumar R."/>
            <person name="Das P."/>
            <person name="Joshi C.G."/>
            <person name="Kumar D."/>
            <person name="Nagpure N.S."/>
            <person name="Pandey M."/>
            <person name="Agarwal S."/>
            <person name="Srivastava S."/>
            <person name="Singh M."/>
            <person name="Sahoo L."/>
            <person name="Jayasankar P."/>
            <person name="Meher P.K."/>
            <person name="Koringa P.G."/>
            <person name="Iquebal M.A."/>
            <person name="Das S.P."/>
            <person name="Bit A."/>
            <person name="Patnaik S."/>
            <person name="Patel N."/>
            <person name="Shah T.M."/>
            <person name="Hinsu A."/>
            <person name="Jena J.K."/>
        </authorList>
    </citation>
    <scope>NUCLEOTIDE SEQUENCE</scope>
    <source>
        <strain evidence="1">CIFAMagur01</strain>
        <tissue evidence="1">Testis</tissue>
    </source>
</reference>
<name>A0A8J4WV91_CLAMG</name>